<dbReference type="InterPro" id="IPR032093">
    <property type="entry name" value="PhoD_N"/>
</dbReference>
<dbReference type="AlphaFoldDB" id="A0A1M7RF64"/>
<dbReference type="Proteomes" id="UP000184339">
    <property type="component" value="Unassembled WGS sequence"/>
</dbReference>
<dbReference type="EMBL" id="FRCX01000024">
    <property type="protein sequence ID" value="SHN44678.1"/>
    <property type="molecule type" value="Genomic_DNA"/>
</dbReference>
<dbReference type="RefSeq" id="WP_084560412.1">
    <property type="nucleotide sequence ID" value="NZ_FRCX01000024.1"/>
</dbReference>
<dbReference type="PANTHER" id="PTHR43606:SF2">
    <property type="entry name" value="ALKALINE PHOSPHATASE FAMILY PROTEIN (AFU_ORTHOLOGUE AFUA_5G03860)"/>
    <property type="match status" value="1"/>
</dbReference>
<gene>
    <name evidence="3" type="ORF">SAMN05192549_12416</name>
</gene>
<dbReference type="InterPro" id="IPR038607">
    <property type="entry name" value="PhoD-like_sf"/>
</dbReference>
<dbReference type="SUPFAM" id="SSF56300">
    <property type="entry name" value="Metallo-dependent phosphatases"/>
    <property type="match status" value="1"/>
</dbReference>
<evidence type="ECO:0000313" key="3">
    <source>
        <dbReference type="EMBL" id="SHN44678.1"/>
    </source>
</evidence>
<dbReference type="InterPro" id="IPR029052">
    <property type="entry name" value="Metallo-depent_PP-like"/>
</dbReference>
<dbReference type="Pfam" id="PF16655">
    <property type="entry name" value="PhoD_N"/>
    <property type="match status" value="1"/>
</dbReference>
<accession>A0A1M7RF64</accession>
<dbReference type="PROSITE" id="PS51318">
    <property type="entry name" value="TAT"/>
    <property type="match status" value="1"/>
</dbReference>
<dbReference type="InterPro" id="IPR052900">
    <property type="entry name" value="Phospholipid_Metab_Enz"/>
</dbReference>
<evidence type="ECO:0000259" key="1">
    <source>
        <dbReference type="Pfam" id="PF09423"/>
    </source>
</evidence>
<protein>
    <submittedName>
        <fullName evidence="3">Alkaline phosphatase D</fullName>
    </submittedName>
</protein>
<dbReference type="PROSITE" id="PS51257">
    <property type="entry name" value="PROKAR_LIPOPROTEIN"/>
    <property type="match status" value="1"/>
</dbReference>
<dbReference type="Gene3D" id="2.60.40.380">
    <property type="entry name" value="Purple acid phosphatase-like, N-terminal"/>
    <property type="match status" value="1"/>
</dbReference>
<dbReference type="OrthoDB" id="327733at2"/>
<feature type="domain" description="Phospholipase D N-terminal" evidence="2">
    <location>
        <begin position="52"/>
        <end position="142"/>
    </location>
</feature>
<name>A0A1M7RF64_9BURK</name>
<dbReference type="Pfam" id="PF09423">
    <property type="entry name" value="PhoD"/>
    <property type="match status" value="1"/>
</dbReference>
<dbReference type="CDD" id="cd07389">
    <property type="entry name" value="MPP_PhoD"/>
    <property type="match status" value="1"/>
</dbReference>
<dbReference type="STRING" id="551987.SAMN05192549_12416"/>
<dbReference type="Gene3D" id="3.60.21.70">
    <property type="entry name" value="PhoD-like phosphatase"/>
    <property type="match status" value="1"/>
</dbReference>
<sequence length="575" mass="64529">MEIKPPIPTGRRTFIRQMAASSALLGVGAGGLSGCTSTAAGIADNGAPGFRHGVASGDPLSDRVILWTRITPPHGHTGEMPVHWQMATDPAMQNLIGQGSVVTSAQRDFTVKVDAGGLLPGHVYYYQFAIDGEKSVVGRTKTLARSDVRQVRLAVFSCSNYPAGYFNVYADAARQDDIDAALHIGDYIYEYESTGYACGNAEALGRVSEPRELLLRTDDYRRRYAQYRSDPDLQAVHAAMPFIVVWDDHEFADDTWRDGSVDHKASKYGPFELRKLAAITAYHEWMPIRVPDAATPDKIYRSFDFGGIVSLHMLDTRLIARDQQLMMSSYYDEHKHFDVEKYKQDVCSPRRQMIGREQMAWLEGQVVRSRARWQMLGQQVLMARMEYPTAVVMGECNCTDYSALKKRAKADPSCVNAKQQRWLSGTTLPCYLDSWDGYQADREQVFEMMQKHRKNLVVLAGDTHNAWASDLHDVQGKQVGVEFATASVSSPGMEGAYHDRDPEDVASMMVDLIEPLYYAQTSKRGYMIVTASHDQVRCDWRFVDTVFKHEFTAATERSLRVLPGPGNRRIEECPA</sequence>
<dbReference type="InterPro" id="IPR006311">
    <property type="entry name" value="TAT_signal"/>
</dbReference>
<proteinExistence type="predicted"/>
<evidence type="ECO:0000313" key="4">
    <source>
        <dbReference type="Proteomes" id="UP000184339"/>
    </source>
</evidence>
<dbReference type="PANTHER" id="PTHR43606">
    <property type="entry name" value="PHOSPHATASE, PUTATIVE (AFU_ORTHOLOGUE AFUA_6G08710)-RELATED"/>
    <property type="match status" value="1"/>
</dbReference>
<feature type="domain" description="PhoD-like phosphatase metallophosphatase" evidence="1">
    <location>
        <begin position="153"/>
        <end position="540"/>
    </location>
</feature>
<evidence type="ECO:0000259" key="2">
    <source>
        <dbReference type="Pfam" id="PF16655"/>
    </source>
</evidence>
<dbReference type="InterPro" id="IPR018946">
    <property type="entry name" value="PhoD-like_MPP"/>
</dbReference>
<organism evidence="3 4">
    <name type="scientific">Duganella sacchari</name>
    <dbReference type="NCBI Taxonomy" id="551987"/>
    <lineage>
        <taxon>Bacteria</taxon>
        <taxon>Pseudomonadati</taxon>
        <taxon>Pseudomonadota</taxon>
        <taxon>Betaproteobacteria</taxon>
        <taxon>Burkholderiales</taxon>
        <taxon>Oxalobacteraceae</taxon>
        <taxon>Telluria group</taxon>
        <taxon>Duganella</taxon>
    </lineage>
</organism>
<reference evidence="4" key="1">
    <citation type="submission" date="2016-11" db="EMBL/GenBank/DDBJ databases">
        <authorList>
            <person name="Varghese N."/>
            <person name="Submissions S."/>
        </authorList>
    </citation>
    <scope>NUCLEOTIDE SEQUENCE [LARGE SCALE GENOMIC DNA]</scope>
    <source>
        <strain evidence="4">Sac-22</strain>
    </source>
</reference>
<keyword evidence="4" id="KW-1185">Reference proteome</keyword>